<dbReference type="EMBL" id="BEYU01000136">
    <property type="protein sequence ID" value="GBG32958.1"/>
    <property type="molecule type" value="Genomic_DNA"/>
</dbReference>
<dbReference type="PRINTS" id="PR00080">
    <property type="entry name" value="SDRFAMILY"/>
</dbReference>
<dbReference type="SUPFAM" id="SSF51735">
    <property type="entry name" value="NAD(P)-binding Rossmann-fold domains"/>
    <property type="match status" value="1"/>
</dbReference>
<organism evidence="2 3">
    <name type="scientific">Hondaea fermentalgiana</name>
    <dbReference type="NCBI Taxonomy" id="2315210"/>
    <lineage>
        <taxon>Eukaryota</taxon>
        <taxon>Sar</taxon>
        <taxon>Stramenopiles</taxon>
        <taxon>Bigyra</taxon>
        <taxon>Labyrinthulomycetes</taxon>
        <taxon>Thraustochytrida</taxon>
        <taxon>Thraustochytriidae</taxon>
        <taxon>Hondaea</taxon>
    </lineage>
</organism>
<dbReference type="InterPro" id="IPR002347">
    <property type="entry name" value="SDR_fam"/>
</dbReference>
<dbReference type="GO" id="GO:0016491">
    <property type="term" value="F:oxidoreductase activity"/>
    <property type="evidence" value="ECO:0007669"/>
    <property type="project" value="TreeGrafter"/>
</dbReference>
<dbReference type="PRINTS" id="PR00081">
    <property type="entry name" value="GDHRDH"/>
</dbReference>
<gene>
    <name evidence="2" type="ORF">FCC1311_091842</name>
</gene>
<comment type="similarity">
    <text evidence="1">Belongs to the short-chain dehydrogenases/reductases (SDR) family.</text>
</comment>
<sequence>MEYIYVTGCDTGFGSILVNMLDEQGKYGVFAGCYMSETVEKLKNTASDRVVGIQLDVSKQESVDACARTIKDHLAERPNSTLRAVVNNAGLLIAPGPIELVDTDVYHRLFNVNVMGTVMVTKSVLALIRDSQGRVINVASIAGRIALPGQAAYCISKYGVEAFSDALRTDLLQWGATVHIIEPGVFNKTGLYGSFQTGWDAVWEKQPDEIKRDYGQEFYENYRRMLGKALMDLGNTNSELVPEAMMDAICSDSPQHRYRVGFDSKYIVGPLASLPESIRDTVLTTNDGKAKAPRAAAAPRNGKKMAMARYKGSNLKWYLAVIIAVILYRRFRSA</sequence>
<dbReference type="Gene3D" id="3.40.50.720">
    <property type="entry name" value="NAD(P)-binding Rossmann-like Domain"/>
    <property type="match status" value="1"/>
</dbReference>
<dbReference type="PANTHER" id="PTHR43313">
    <property type="entry name" value="SHORT-CHAIN DEHYDROGENASE/REDUCTASE FAMILY 9C"/>
    <property type="match status" value="1"/>
</dbReference>
<protein>
    <submittedName>
        <fullName evidence="2">Retinol dehydrogenase 2</fullName>
    </submittedName>
</protein>
<evidence type="ECO:0000313" key="2">
    <source>
        <dbReference type="EMBL" id="GBG32958.1"/>
    </source>
</evidence>
<evidence type="ECO:0000313" key="3">
    <source>
        <dbReference type="Proteomes" id="UP000241890"/>
    </source>
</evidence>
<accession>A0A2R5GT69</accession>
<dbReference type="InterPro" id="IPR036291">
    <property type="entry name" value="NAD(P)-bd_dom_sf"/>
</dbReference>
<comment type="caution">
    <text evidence="2">The sequence shown here is derived from an EMBL/GenBank/DDBJ whole genome shotgun (WGS) entry which is preliminary data.</text>
</comment>
<evidence type="ECO:0000256" key="1">
    <source>
        <dbReference type="RuleBase" id="RU000363"/>
    </source>
</evidence>
<reference evidence="2 3" key="1">
    <citation type="submission" date="2017-12" db="EMBL/GenBank/DDBJ databases">
        <title>Sequencing, de novo assembly and annotation of complete genome of a new Thraustochytrid species, strain FCC1311.</title>
        <authorList>
            <person name="Sedici K."/>
            <person name="Godart F."/>
            <person name="Aiese Cigliano R."/>
            <person name="Sanseverino W."/>
            <person name="Barakat M."/>
            <person name="Ortet P."/>
            <person name="Marechal E."/>
            <person name="Cagnac O."/>
            <person name="Amato A."/>
        </authorList>
    </citation>
    <scope>NUCLEOTIDE SEQUENCE [LARGE SCALE GENOMIC DNA]</scope>
</reference>
<dbReference type="InParanoid" id="A0A2R5GT69"/>
<dbReference type="InterPro" id="IPR020904">
    <property type="entry name" value="Sc_DH/Rdtase_CS"/>
</dbReference>
<name>A0A2R5GT69_9STRA</name>
<dbReference type="PROSITE" id="PS00061">
    <property type="entry name" value="ADH_SHORT"/>
    <property type="match status" value="1"/>
</dbReference>
<proteinExistence type="inferred from homology"/>
<dbReference type="Pfam" id="PF00106">
    <property type="entry name" value="adh_short"/>
    <property type="match status" value="1"/>
</dbReference>
<dbReference type="Proteomes" id="UP000241890">
    <property type="component" value="Unassembled WGS sequence"/>
</dbReference>
<dbReference type="GO" id="GO:0008202">
    <property type="term" value="P:steroid metabolic process"/>
    <property type="evidence" value="ECO:0007669"/>
    <property type="project" value="TreeGrafter"/>
</dbReference>
<dbReference type="AlphaFoldDB" id="A0A2R5GT69"/>
<dbReference type="OrthoDB" id="1274115at2759"/>
<keyword evidence="3" id="KW-1185">Reference proteome</keyword>
<dbReference type="PANTHER" id="PTHR43313:SF50">
    <property type="entry name" value="GH26015P"/>
    <property type="match status" value="1"/>
</dbReference>